<protein>
    <submittedName>
        <fullName evidence="1">Uncharacterized protein</fullName>
    </submittedName>
</protein>
<accession>A0AAD8KD41</accession>
<evidence type="ECO:0000313" key="1">
    <source>
        <dbReference type="EMBL" id="KAK1420734.1"/>
    </source>
</evidence>
<organism evidence="1 2">
    <name type="scientific">Tagetes erecta</name>
    <name type="common">African marigold</name>
    <dbReference type="NCBI Taxonomy" id="13708"/>
    <lineage>
        <taxon>Eukaryota</taxon>
        <taxon>Viridiplantae</taxon>
        <taxon>Streptophyta</taxon>
        <taxon>Embryophyta</taxon>
        <taxon>Tracheophyta</taxon>
        <taxon>Spermatophyta</taxon>
        <taxon>Magnoliopsida</taxon>
        <taxon>eudicotyledons</taxon>
        <taxon>Gunneridae</taxon>
        <taxon>Pentapetalae</taxon>
        <taxon>asterids</taxon>
        <taxon>campanulids</taxon>
        <taxon>Asterales</taxon>
        <taxon>Asteraceae</taxon>
        <taxon>Asteroideae</taxon>
        <taxon>Heliantheae alliance</taxon>
        <taxon>Tageteae</taxon>
        <taxon>Tagetes</taxon>
    </lineage>
</organism>
<sequence>MKYHMLDYLSVYTKFLVCSLKDRTRSYKSPLLLFMDQSPLSVHSLHGCTRRKIINSTHHLRRTFLRPPSAQLINKCTSL</sequence>
<evidence type="ECO:0000313" key="2">
    <source>
        <dbReference type="Proteomes" id="UP001229421"/>
    </source>
</evidence>
<dbReference type="EMBL" id="JAUHHV010000006">
    <property type="protein sequence ID" value="KAK1420734.1"/>
    <property type="molecule type" value="Genomic_DNA"/>
</dbReference>
<gene>
    <name evidence="1" type="ORF">QVD17_22564</name>
</gene>
<dbReference type="Proteomes" id="UP001229421">
    <property type="component" value="Unassembled WGS sequence"/>
</dbReference>
<proteinExistence type="predicted"/>
<name>A0AAD8KD41_TARER</name>
<keyword evidence="2" id="KW-1185">Reference proteome</keyword>
<reference evidence="1" key="1">
    <citation type="journal article" date="2023" name="bioRxiv">
        <title>Improved chromosome-level genome assembly for marigold (Tagetes erecta).</title>
        <authorList>
            <person name="Jiang F."/>
            <person name="Yuan L."/>
            <person name="Wang S."/>
            <person name="Wang H."/>
            <person name="Xu D."/>
            <person name="Wang A."/>
            <person name="Fan W."/>
        </authorList>
    </citation>
    <scope>NUCLEOTIDE SEQUENCE</scope>
    <source>
        <strain evidence="1">WSJ</strain>
        <tissue evidence="1">Leaf</tissue>
    </source>
</reference>
<dbReference type="AlphaFoldDB" id="A0AAD8KD41"/>
<comment type="caution">
    <text evidence="1">The sequence shown here is derived from an EMBL/GenBank/DDBJ whole genome shotgun (WGS) entry which is preliminary data.</text>
</comment>